<dbReference type="EMBL" id="AASE01000002">
    <property type="protein sequence ID" value="EAT59772.1"/>
    <property type="molecule type" value="Genomic_DNA"/>
</dbReference>
<evidence type="ECO:0000256" key="1">
    <source>
        <dbReference type="ARBA" id="ARBA00022475"/>
    </source>
</evidence>
<dbReference type="SUPFAM" id="SSF53448">
    <property type="entry name" value="Nucleotide-diphospho-sugar transferases"/>
    <property type="match status" value="1"/>
</dbReference>
<accession>Q0YTY0</accession>
<evidence type="ECO:0000313" key="10">
    <source>
        <dbReference type="Proteomes" id="UP000004162"/>
    </source>
</evidence>
<dbReference type="PANTHER" id="PTHR48090:SF3">
    <property type="entry name" value="UNDECAPRENYL-PHOSPHATE 4-DEOXY-4-FORMAMIDO-L-ARABINOSE TRANSFERASE"/>
    <property type="match status" value="1"/>
</dbReference>
<organism evidence="9 10">
    <name type="scientific">Chlorobium ferrooxidans DSM 13031</name>
    <dbReference type="NCBI Taxonomy" id="377431"/>
    <lineage>
        <taxon>Bacteria</taxon>
        <taxon>Pseudomonadati</taxon>
        <taxon>Chlorobiota</taxon>
        <taxon>Chlorobiia</taxon>
        <taxon>Chlorobiales</taxon>
        <taxon>Chlorobiaceae</taxon>
        <taxon>Chlorobium/Pelodictyon group</taxon>
        <taxon>Chlorobium</taxon>
    </lineage>
</organism>
<comment type="caution">
    <text evidence="9">The sequence shown here is derived from an EMBL/GenBank/DDBJ whole genome shotgun (WGS) entry which is preliminary data.</text>
</comment>
<dbReference type="Pfam" id="PF00535">
    <property type="entry name" value="Glycos_transf_2"/>
    <property type="match status" value="1"/>
</dbReference>
<dbReference type="GO" id="GO:0009103">
    <property type="term" value="P:lipopolysaccharide biosynthetic process"/>
    <property type="evidence" value="ECO:0007669"/>
    <property type="project" value="UniProtKB-KW"/>
</dbReference>
<evidence type="ECO:0000256" key="2">
    <source>
        <dbReference type="ARBA" id="ARBA00022676"/>
    </source>
</evidence>
<dbReference type="GO" id="GO:0005886">
    <property type="term" value="C:plasma membrane"/>
    <property type="evidence" value="ECO:0007669"/>
    <property type="project" value="TreeGrafter"/>
</dbReference>
<evidence type="ECO:0000256" key="5">
    <source>
        <dbReference type="ARBA" id="ARBA00022985"/>
    </source>
</evidence>
<dbReference type="OrthoDB" id="9807778at2"/>
<dbReference type="Gene3D" id="3.90.550.10">
    <property type="entry name" value="Spore Coat Polysaccharide Biosynthesis Protein SpsA, Chain A"/>
    <property type="match status" value="1"/>
</dbReference>
<dbReference type="PANTHER" id="PTHR48090">
    <property type="entry name" value="UNDECAPRENYL-PHOSPHATE 4-DEOXY-4-FORMAMIDO-L-ARABINOSE TRANSFERASE-RELATED"/>
    <property type="match status" value="1"/>
</dbReference>
<keyword evidence="3 9" id="KW-0808">Transferase</keyword>
<keyword evidence="1" id="KW-1003">Cell membrane</keyword>
<evidence type="ECO:0000256" key="3">
    <source>
        <dbReference type="ARBA" id="ARBA00022679"/>
    </source>
</evidence>
<evidence type="ECO:0000259" key="8">
    <source>
        <dbReference type="Pfam" id="PF00535"/>
    </source>
</evidence>
<protein>
    <submittedName>
        <fullName evidence="9">Glycosyl transferase, family 2</fullName>
    </submittedName>
</protein>
<keyword evidence="4" id="KW-0812">Transmembrane</keyword>
<keyword evidence="6" id="KW-1133">Transmembrane helix</keyword>
<dbReference type="InterPro" id="IPR029044">
    <property type="entry name" value="Nucleotide-diphossugar_trans"/>
</dbReference>
<reference evidence="9 10" key="2">
    <citation type="submission" date="2006-07" db="EMBL/GenBank/DDBJ databases">
        <title>Sequencing of the draft genome and assembly of Chlorobium ferroxidans DSM 13031.</title>
        <authorList>
            <consortium name="US DOE Joint Genome Institute (JGI-PGF)"/>
            <person name="Copeland A."/>
            <person name="Lucas S."/>
            <person name="Lapidus A."/>
            <person name="Barry K."/>
            <person name="Glavina del Rio T."/>
            <person name="Dalin E."/>
            <person name="Tice H."/>
            <person name="Bruce D."/>
            <person name="Pitluck S."/>
            <person name="Richardson P."/>
        </authorList>
    </citation>
    <scope>NUCLEOTIDE SEQUENCE [LARGE SCALE GENOMIC DNA]</scope>
    <source>
        <strain evidence="9 10">DSM 13031</strain>
    </source>
</reference>
<gene>
    <name evidence="9" type="ORF">CferDRAFT_1779</name>
</gene>
<evidence type="ECO:0000256" key="4">
    <source>
        <dbReference type="ARBA" id="ARBA00022692"/>
    </source>
</evidence>
<proteinExistence type="predicted"/>
<dbReference type="CDD" id="cd04187">
    <property type="entry name" value="DPM1_like_bac"/>
    <property type="match status" value="1"/>
</dbReference>
<evidence type="ECO:0000256" key="6">
    <source>
        <dbReference type="ARBA" id="ARBA00022989"/>
    </source>
</evidence>
<dbReference type="Proteomes" id="UP000004162">
    <property type="component" value="Unassembled WGS sequence"/>
</dbReference>
<dbReference type="RefSeq" id="WP_006365546.1">
    <property type="nucleotide sequence ID" value="NZ_AASE01000002.1"/>
</dbReference>
<sequence length="303" mass="34793">MKISICIPVYNAQETIEDLVSAVEQELQGYELEFVLVNDGSKDKSESVCDLLALNNDRVRFISLRRNYGEHNAVMCALHHMTGDVAVIIDDDFQNPPEEIIHLVREIEKGFDVVYSFYAEKKHNLFRNLGSQFNDRVASWLLNKPRNLYLSSFKAIRREIVDEIIKYKGPFPYVDGLILRVTDSLSAVQVKHHQREAGKSNYTAKKLVSLWLNVFINFSIKPLRAFTLFGILVVVLSVLFIIYLVIDKVNNPYESQGWASIMAGITFFSGIQIIFLGLMSEYLGKHYLTTNNTPQWTIKKRSF</sequence>
<dbReference type="InterPro" id="IPR050256">
    <property type="entry name" value="Glycosyltransferase_2"/>
</dbReference>
<keyword evidence="2" id="KW-0328">Glycosyltransferase</keyword>
<dbReference type="InterPro" id="IPR001173">
    <property type="entry name" value="Glyco_trans_2-like"/>
</dbReference>
<dbReference type="GO" id="GO:0099621">
    <property type="term" value="F:undecaprenyl-phosphate 4-deoxy-4-formamido-L-arabinose transferase activity"/>
    <property type="evidence" value="ECO:0007669"/>
    <property type="project" value="TreeGrafter"/>
</dbReference>
<dbReference type="AlphaFoldDB" id="Q0YTY0"/>
<keyword evidence="5" id="KW-0448">Lipopolysaccharide biosynthesis</keyword>
<evidence type="ECO:0000313" key="9">
    <source>
        <dbReference type="EMBL" id="EAT59772.1"/>
    </source>
</evidence>
<name>Q0YTY0_9CHLB</name>
<keyword evidence="7" id="KW-0472">Membrane</keyword>
<reference evidence="9 10" key="1">
    <citation type="submission" date="2006-07" db="EMBL/GenBank/DDBJ databases">
        <title>Annotation of the draft genome assembly of Chlorobium ferroxidans DSM 13031.</title>
        <authorList>
            <consortium name="US DOE Joint Genome Institute (JGI-ORNL)"/>
            <person name="Larimer F."/>
            <person name="Land M."/>
            <person name="Hauser L."/>
        </authorList>
    </citation>
    <scope>NUCLEOTIDE SEQUENCE [LARGE SCALE GENOMIC DNA]</scope>
    <source>
        <strain evidence="9 10">DSM 13031</strain>
    </source>
</reference>
<feature type="domain" description="Glycosyltransferase 2-like" evidence="8">
    <location>
        <begin position="4"/>
        <end position="161"/>
    </location>
</feature>
<keyword evidence="10" id="KW-1185">Reference proteome</keyword>
<evidence type="ECO:0000256" key="7">
    <source>
        <dbReference type="ARBA" id="ARBA00023136"/>
    </source>
</evidence>